<keyword evidence="2 5" id="KW-0805">Transcription regulation</keyword>
<dbReference type="Pfam" id="PF01628">
    <property type="entry name" value="HrcA"/>
    <property type="match status" value="1"/>
</dbReference>
<dbReference type="InterPro" id="IPR029016">
    <property type="entry name" value="GAF-like_dom_sf"/>
</dbReference>
<evidence type="ECO:0000259" key="6">
    <source>
        <dbReference type="Pfam" id="PF01628"/>
    </source>
</evidence>
<dbReference type="InterPro" id="IPR002571">
    <property type="entry name" value="HrcA"/>
</dbReference>
<dbReference type="InterPro" id="IPR023120">
    <property type="entry name" value="WHTH_transcript_rep_HrcA_IDD"/>
</dbReference>
<dbReference type="EMBL" id="DVKI01000176">
    <property type="protein sequence ID" value="HIT17828.1"/>
    <property type="molecule type" value="Genomic_DNA"/>
</dbReference>
<comment type="caution">
    <text evidence="7">The sequence shown here is derived from an EMBL/GenBank/DDBJ whole genome shotgun (WGS) entry which is preliminary data.</text>
</comment>
<dbReference type="InterPro" id="IPR036390">
    <property type="entry name" value="WH_DNA-bd_sf"/>
</dbReference>
<dbReference type="InterPro" id="IPR021153">
    <property type="entry name" value="HrcA_C"/>
</dbReference>
<sequence>MEQVPRKFLILKLIVEEFIKTAHPVGSNTLIEQYQLDYSSATVRNEMFSLEEEGYIEKPHTSAGRVPSIKGYRYYIEHLRSDDRAKSIKSKIKNFIEDHATTMHTDQIIDECCQIISDMTNLVSVVMGPDGSQEKIAKVELIRLNSSTAIVIFVTDSGYVEHKTINIPSGSKIEELEDCVKIINKRIIGITLNDTDVALKSIQLVLSEHIKNYQAVYNAFAHAFLKFASERISYYGKNNLLSQKDFADIQKMKKVAKILEDTNIWKSFDNEYEGINVSIGNENHVTDLEDISIVSTKLKLSNSNSGTIAVIGPTRMDYSQVMDALEFLSNSIDELVNKKEK</sequence>
<evidence type="ECO:0000256" key="5">
    <source>
        <dbReference type="HAMAP-Rule" id="MF_00081"/>
    </source>
</evidence>
<dbReference type="GO" id="GO:0045892">
    <property type="term" value="P:negative regulation of DNA-templated transcription"/>
    <property type="evidence" value="ECO:0007669"/>
    <property type="project" value="UniProtKB-UniRule"/>
</dbReference>
<dbReference type="Gene3D" id="3.30.390.60">
    <property type="entry name" value="Heat-inducible transcription repressor hrca homolog, domain 3"/>
    <property type="match status" value="1"/>
</dbReference>
<gene>
    <name evidence="5 7" type="primary">hrcA</name>
    <name evidence="7" type="ORF">IAD04_05600</name>
</gene>
<dbReference type="SUPFAM" id="SSF46785">
    <property type="entry name" value="Winged helix' DNA-binding domain"/>
    <property type="match status" value="1"/>
</dbReference>
<dbReference type="GO" id="GO:0003677">
    <property type="term" value="F:DNA binding"/>
    <property type="evidence" value="ECO:0007669"/>
    <property type="project" value="InterPro"/>
</dbReference>
<proteinExistence type="inferred from homology"/>
<keyword evidence="3 5" id="KW-0346">Stress response</keyword>
<dbReference type="AlphaFoldDB" id="A0A9D1KAP4"/>
<dbReference type="PANTHER" id="PTHR34824">
    <property type="entry name" value="HEAT-INDUCIBLE TRANSCRIPTION REPRESSOR HRCA"/>
    <property type="match status" value="1"/>
</dbReference>
<comment type="function">
    <text evidence="5">Negative regulator of class I heat shock genes (grpE-dnaK-dnaJ and groELS operons). Prevents heat-shock induction of these operons.</text>
</comment>
<dbReference type="NCBIfam" id="TIGR00331">
    <property type="entry name" value="hrcA"/>
    <property type="match status" value="1"/>
</dbReference>
<keyword evidence="4 5" id="KW-0804">Transcription</keyword>
<dbReference type="SUPFAM" id="SSF55781">
    <property type="entry name" value="GAF domain-like"/>
    <property type="match status" value="1"/>
</dbReference>
<comment type="similarity">
    <text evidence="5">Belongs to the HrcA family.</text>
</comment>
<dbReference type="Gene3D" id="3.30.450.40">
    <property type="match status" value="1"/>
</dbReference>
<organism evidence="7 8">
    <name type="scientific">Candidatus Caccosoma faecigallinarum</name>
    <dbReference type="NCBI Taxonomy" id="2840720"/>
    <lineage>
        <taxon>Bacteria</taxon>
        <taxon>Bacillati</taxon>
        <taxon>Bacillota</taxon>
        <taxon>Bacillota incertae sedis</taxon>
        <taxon>Candidatus Caccosoma</taxon>
    </lineage>
</organism>
<evidence type="ECO:0000313" key="7">
    <source>
        <dbReference type="EMBL" id="HIT17828.1"/>
    </source>
</evidence>
<evidence type="ECO:0000256" key="4">
    <source>
        <dbReference type="ARBA" id="ARBA00023163"/>
    </source>
</evidence>
<dbReference type="Gene3D" id="1.10.10.10">
    <property type="entry name" value="Winged helix-like DNA-binding domain superfamily/Winged helix DNA-binding domain"/>
    <property type="match status" value="1"/>
</dbReference>
<feature type="domain" description="Heat-inducible transcription repressor HrcA C-terminal" evidence="6">
    <location>
        <begin position="106"/>
        <end position="322"/>
    </location>
</feature>
<dbReference type="Proteomes" id="UP000886893">
    <property type="component" value="Unassembled WGS sequence"/>
</dbReference>
<keyword evidence="1 5" id="KW-0678">Repressor</keyword>
<dbReference type="HAMAP" id="MF_00081">
    <property type="entry name" value="HrcA"/>
    <property type="match status" value="1"/>
</dbReference>
<evidence type="ECO:0000256" key="1">
    <source>
        <dbReference type="ARBA" id="ARBA00022491"/>
    </source>
</evidence>
<reference evidence="7" key="1">
    <citation type="submission" date="2020-10" db="EMBL/GenBank/DDBJ databases">
        <authorList>
            <person name="Gilroy R."/>
        </authorList>
    </citation>
    <scope>NUCLEOTIDE SEQUENCE</scope>
    <source>
        <strain evidence="7">14508</strain>
    </source>
</reference>
<reference evidence="7" key="2">
    <citation type="journal article" date="2021" name="PeerJ">
        <title>Extensive microbial diversity within the chicken gut microbiome revealed by metagenomics and culture.</title>
        <authorList>
            <person name="Gilroy R."/>
            <person name="Ravi A."/>
            <person name="Getino M."/>
            <person name="Pursley I."/>
            <person name="Horton D.L."/>
            <person name="Alikhan N.F."/>
            <person name="Baker D."/>
            <person name="Gharbi K."/>
            <person name="Hall N."/>
            <person name="Watson M."/>
            <person name="Adriaenssens E.M."/>
            <person name="Foster-Nyarko E."/>
            <person name="Jarju S."/>
            <person name="Secka A."/>
            <person name="Antonio M."/>
            <person name="Oren A."/>
            <person name="Chaudhuri R.R."/>
            <person name="La Ragione R."/>
            <person name="Hildebrand F."/>
            <person name="Pallen M.J."/>
        </authorList>
    </citation>
    <scope>NUCLEOTIDE SEQUENCE</scope>
    <source>
        <strain evidence="7">14508</strain>
    </source>
</reference>
<evidence type="ECO:0000256" key="2">
    <source>
        <dbReference type="ARBA" id="ARBA00023015"/>
    </source>
</evidence>
<accession>A0A9D1KAP4</accession>
<protein>
    <recommendedName>
        <fullName evidence="5">Heat-inducible transcription repressor HrcA</fullName>
    </recommendedName>
</protein>
<name>A0A9D1KAP4_9FIRM</name>
<dbReference type="PIRSF" id="PIRSF005485">
    <property type="entry name" value="HrcA"/>
    <property type="match status" value="1"/>
</dbReference>
<dbReference type="InterPro" id="IPR036388">
    <property type="entry name" value="WH-like_DNA-bd_sf"/>
</dbReference>
<dbReference type="PANTHER" id="PTHR34824:SF1">
    <property type="entry name" value="HEAT-INDUCIBLE TRANSCRIPTION REPRESSOR HRCA"/>
    <property type="match status" value="1"/>
</dbReference>
<evidence type="ECO:0000313" key="8">
    <source>
        <dbReference type="Proteomes" id="UP000886893"/>
    </source>
</evidence>
<evidence type="ECO:0000256" key="3">
    <source>
        <dbReference type="ARBA" id="ARBA00023016"/>
    </source>
</evidence>